<dbReference type="RefSeq" id="WP_040065951.1">
    <property type="nucleotide sequence ID" value="NZ_JXDG01000021.1"/>
</dbReference>
<protein>
    <submittedName>
        <fullName evidence="3">Putative phage-encoded peptidoglycan binding protein</fullName>
    </submittedName>
</protein>
<dbReference type="Pfam" id="PF11860">
    <property type="entry name" value="Muramidase"/>
    <property type="match status" value="1"/>
</dbReference>
<dbReference type="STRING" id="226910.UCMB321_2014"/>
<dbReference type="AlphaFoldDB" id="A0A0C2EE40"/>
<evidence type="ECO:0000313" key="3">
    <source>
        <dbReference type="EMBL" id="KIH84214.1"/>
    </source>
</evidence>
<dbReference type="EMBL" id="JXDG01000021">
    <property type="protein sequence ID" value="KIH84214.1"/>
    <property type="molecule type" value="Genomic_DNA"/>
</dbReference>
<feature type="domain" description="Peptidoglycan binding-like" evidence="1">
    <location>
        <begin position="10"/>
        <end position="64"/>
    </location>
</feature>
<comment type="caution">
    <text evidence="3">The sequence shown here is derived from an EMBL/GenBank/DDBJ whole genome shotgun (WGS) entry which is preliminary data.</text>
</comment>
<dbReference type="SUPFAM" id="SSF47090">
    <property type="entry name" value="PGBD-like"/>
    <property type="match status" value="1"/>
</dbReference>
<dbReference type="Proteomes" id="UP000031535">
    <property type="component" value="Unassembled WGS sequence"/>
</dbReference>
<name>A0A0C2EE40_9PSED</name>
<reference evidence="3 4" key="1">
    <citation type="submission" date="2015-01" db="EMBL/GenBank/DDBJ databases">
        <title>Complete genome of Pseudomonas batumici UCM B-321 producer of the batumin antibiotic with strong antistaphilococcal and potential anticancer activity.</title>
        <authorList>
            <person name="Klochko V.V."/>
            <person name="Zelena L.B."/>
            <person name="Elena K.A."/>
            <person name="Reva O.N."/>
        </authorList>
    </citation>
    <scope>NUCLEOTIDE SEQUENCE [LARGE SCALE GENOMIC DNA]</scope>
    <source>
        <strain evidence="3 4">UCM B-321</strain>
    </source>
</reference>
<evidence type="ECO:0000259" key="1">
    <source>
        <dbReference type="Pfam" id="PF01471"/>
    </source>
</evidence>
<sequence>MTTLRHGDRSQAVRDLQKKLNSNGATLVIDGDFGDATERAVKAYQLKIGLVADGIVGAKTLAALAGSDCQQLLKNADLVAAAQRLDLPLASVYAVNEVESKGKGFLDNGKPVILFERHIMYRQLITPRHDGDDPAELKRQADQLAITNPAIVNPKPGGYVGGTAEYQRLSAARLIDDTAALESASWGAFQIMGFHWQRLGYASVQDFVATMSAGESQQLDAFVRFIESDLVLYKALKARKWAEFAKLYNGPDYARNLYDVKLQRAYERHADCGCGQEIAA</sequence>
<keyword evidence="4" id="KW-1185">Reference proteome</keyword>
<dbReference type="OrthoDB" id="1523598at2"/>
<feature type="domain" description="N-acetylmuramidase" evidence="2">
    <location>
        <begin position="89"/>
        <end position="269"/>
    </location>
</feature>
<evidence type="ECO:0000313" key="4">
    <source>
        <dbReference type="Proteomes" id="UP000031535"/>
    </source>
</evidence>
<dbReference type="InterPro" id="IPR002477">
    <property type="entry name" value="Peptidoglycan-bd-like"/>
</dbReference>
<dbReference type="InterPro" id="IPR036365">
    <property type="entry name" value="PGBD-like_sf"/>
</dbReference>
<organism evidence="3 4">
    <name type="scientific">Pseudomonas batumici</name>
    <dbReference type="NCBI Taxonomy" id="226910"/>
    <lineage>
        <taxon>Bacteria</taxon>
        <taxon>Pseudomonadati</taxon>
        <taxon>Pseudomonadota</taxon>
        <taxon>Gammaproteobacteria</taxon>
        <taxon>Pseudomonadales</taxon>
        <taxon>Pseudomonadaceae</taxon>
        <taxon>Pseudomonas</taxon>
    </lineage>
</organism>
<accession>A0A0C2EE40</accession>
<gene>
    <name evidence="3" type="ORF">UCMB321_2014</name>
</gene>
<dbReference type="InterPro" id="IPR036366">
    <property type="entry name" value="PGBDSf"/>
</dbReference>
<proteinExistence type="predicted"/>
<evidence type="ECO:0000259" key="2">
    <source>
        <dbReference type="Pfam" id="PF11860"/>
    </source>
</evidence>
<dbReference type="PATRIC" id="fig|226910.6.peg.2004"/>
<dbReference type="InterPro" id="IPR024408">
    <property type="entry name" value="Muramidase"/>
</dbReference>
<dbReference type="Pfam" id="PF01471">
    <property type="entry name" value="PG_binding_1"/>
    <property type="match status" value="1"/>
</dbReference>
<dbReference type="Gene3D" id="1.10.101.10">
    <property type="entry name" value="PGBD-like superfamily/PGBD"/>
    <property type="match status" value="1"/>
</dbReference>